<evidence type="ECO:0000256" key="2">
    <source>
        <dbReference type="ARBA" id="ARBA00022630"/>
    </source>
</evidence>
<gene>
    <name evidence="8" type="ORF">RM780_24770</name>
</gene>
<dbReference type="PROSITE" id="PS00557">
    <property type="entry name" value="FMN_HYDROXY_ACID_DH_1"/>
    <property type="match status" value="1"/>
</dbReference>
<dbReference type="PROSITE" id="PS51349">
    <property type="entry name" value="FMN_HYDROXY_ACID_DH_2"/>
    <property type="match status" value="1"/>
</dbReference>
<evidence type="ECO:0000313" key="8">
    <source>
        <dbReference type="EMBL" id="MDT0310143.1"/>
    </source>
</evidence>
<feature type="region of interest" description="Disordered" evidence="6">
    <location>
        <begin position="1"/>
        <end position="22"/>
    </location>
</feature>
<dbReference type="CDD" id="cd02809">
    <property type="entry name" value="alpha_hydroxyacid_oxid_FMN"/>
    <property type="match status" value="1"/>
</dbReference>
<dbReference type="InterPro" id="IPR012133">
    <property type="entry name" value="Alpha-hydoxy_acid_DH_FMN"/>
</dbReference>
<feature type="domain" description="FMN hydroxy acid dehydrogenase" evidence="7">
    <location>
        <begin position="37"/>
        <end position="391"/>
    </location>
</feature>
<organism evidence="8 9">
    <name type="scientific">Streptomyces boetiae</name>
    <dbReference type="NCBI Taxonomy" id="3075541"/>
    <lineage>
        <taxon>Bacteria</taxon>
        <taxon>Bacillati</taxon>
        <taxon>Actinomycetota</taxon>
        <taxon>Actinomycetes</taxon>
        <taxon>Kitasatosporales</taxon>
        <taxon>Streptomycetaceae</taxon>
        <taxon>Streptomyces</taxon>
    </lineage>
</organism>
<dbReference type="EC" id="1.-.-.-" evidence="8"/>
<reference evidence="9" key="1">
    <citation type="submission" date="2023-07" db="EMBL/GenBank/DDBJ databases">
        <title>30 novel species of actinomycetes from the DSMZ collection.</title>
        <authorList>
            <person name="Nouioui I."/>
        </authorList>
    </citation>
    <scope>NUCLEOTIDE SEQUENCE [LARGE SCALE GENOMIC DNA]</scope>
    <source>
        <strain evidence="9">DSM 44917</strain>
    </source>
</reference>
<comment type="similarity">
    <text evidence="5">Belongs to the FMN-dependent alpha-hydroxy acid dehydrogenase family.</text>
</comment>
<dbReference type="InterPro" id="IPR037396">
    <property type="entry name" value="FMN_HAD"/>
</dbReference>
<keyword evidence="2" id="KW-0285">Flavoprotein</keyword>
<dbReference type="Pfam" id="PF01070">
    <property type="entry name" value="FMN_dh"/>
    <property type="match status" value="1"/>
</dbReference>
<evidence type="ECO:0000256" key="4">
    <source>
        <dbReference type="ARBA" id="ARBA00023002"/>
    </source>
</evidence>
<evidence type="ECO:0000256" key="1">
    <source>
        <dbReference type="ARBA" id="ARBA00001917"/>
    </source>
</evidence>
<name>A0ABU2LEX9_9ACTN</name>
<evidence type="ECO:0000256" key="5">
    <source>
        <dbReference type="ARBA" id="ARBA00024042"/>
    </source>
</evidence>
<dbReference type="Gene3D" id="3.20.20.70">
    <property type="entry name" value="Aldolase class I"/>
    <property type="match status" value="1"/>
</dbReference>
<dbReference type="GO" id="GO:0016491">
    <property type="term" value="F:oxidoreductase activity"/>
    <property type="evidence" value="ECO:0007669"/>
    <property type="project" value="UniProtKB-KW"/>
</dbReference>
<keyword evidence="3" id="KW-0288">FMN</keyword>
<dbReference type="InterPro" id="IPR013785">
    <property type="entry name" value="Aldolase_TIM"/>
</dbReference>
<feature type="compositionally biased region" description="Low complexity" evidence="6">
    <location>
        <begin position="13"/>
        <end position="22"/>
    </location>
</feature>
<evidence type="ECO:0000256" key="3">
    <source>
        <dbReference type="ARBA" id="ARBA00022643"/>
    </source>
</evidence>
<sequence>MTDLSTPATTDPALRADPAESAEAALRADAAGPTMYPQESGFAALGEIRDLALQQLSPDVVDYLEGGAGAEATLRANRTAFDRWAIRPRPMSGVSAPATATSFLGIPLAAPLLTAPFGGDGLFHDGGHLAVARANAACGTASIVPEAGSYSYERVAEEAPRAARIAQLHPFDHFGERAARAKRAGYSALCVTVDCPTAGFRVRNRVNRFNPDLGYFAGNNEGADAPQVAEMFERLLGLSAPAWDWARLAEAAGRCGLPWIAKGVLTAEAAERAIEAGACALVVSNHGARQLDPAPASLDALPEVAEAAAGRVEIAFDSGVRTGADVFTALALGADVVLLGRLAVYGLAAGGEVGVRRTVELVVEELRTVMMLAGVASVGELGPRDVLRRPR</sequence>
<accession>A0ABU2LEX9</accession>
<comment type="cofactor">
    <cofactor evidence="1">
        <name>FMN</name>
        <dbReference type="ChEBI" id="CHEBI:58210"/>
    </cofactor>
</comment>
<dbReference type="PIRSF" id="PIRSF000138">
    <property type="entry name" value="Al-hdrx_acd_dh"/>
    <property type="match status" value="1"/>
</dbReference>
<dbReference type="InterPro" id="IPR000262">
    <property type="entry name" value="FMN-dep_DH"/>
</dbReference>
<dbReference type="SUPFAM" id="SSF51395">
    <property type="entry name" value="FMN-linked oxidoreductases"/>
    <property type="match status" value="1"/>
</dbReference>
<evidence type="ECO:0000256" key="6">
    <source>
        <dbReference type="SAM" id="MobiDB-lite"/>
    </source>
</evidence>
<proteinExistence type="inferred from homology"/>
<comment type="caution">
    <text evidence="8">The sequence shown here is derived from an EMBL/GenBank/DDBJ whole genome shotgun (WGS) entry which is preliminary data.</text>
</comment>
<protein>
    <submittedName>
        <fullName evidence="8">Alpha-hydroxy acid oxidase</fullName>
        <ecNumber evidence="8">1.-.-.-</ecNumber>
    </submittedName>
</protein>
<evidence type="ECO:0000259" key="7">
    <source>
        <dbReference type="PROSITE" id="PS51349"/>
    </source>
</evidence>
<dbReference type="InterPro" id="IPR008259">
    <property type="entry name" value="FMN_hydac_DH_AS"/>
</dbReference>
<keyword evidence="9" id="KW-1185">Reference proteome</keyword>
<evidence type="ECO:0000313" key="9">
    <source>
        <dbReference type="Proteomes" id="UP001183388"/>
    </source>
</evidence>
<keyword evidence="4 8" id="KW-0560">Oxidoreductase</keyword>
<dbReference type="EMBL" id="JAVREN010000056">
    <property type="protein sequence ID" value="MDT0310143.1"/>
    <property type="molecule type" value="Genomic_DNA"/>
</dbReference>
<dbReference type="Proteomes" id="UP001183388">
    <property type="component" value="Unassembled WGS sequence"/>
</dbReference>
<dbReference type="RefSeq" id="WP_311633113.1">
    <property type="nucleotide sequence ID" value="NZ_JAVREN010000056.1"/>
</dbReference>
<dbReference type="PANTHER" id="PTHR10578">
    <property type="entry name" value="S -2-HYDROXY-ACID OXIDASE-RELATED"/>
    <property type="match status" value="1"/>
</dbReference>
<dbReference type="PANTHER" id="PTHR10578:SF107">
    <property type="entry name" value="2-HYDROXYACID OXIDASE 1"/>
    <property type="match status" value="1"/>
</dbReference>